<evidence type="ECO:0000313" key="2">
    <source>
        <dbReference type="EMBL" id="MCX3264456.1"/>
    </source>
</evidence>
<dbReference type="AlphaFoldDB" id="A0A9X3DE50"/>
<feature type="compositionally biased region" description="Basic residues" evidence="1">
    <location>
        <begin position="134"/>
        <end position="150"/>
    </location>
</feature>
<reference evidence="2" key="1">
    <citation type="submission" date="2022-11" db="EMBL/GenBank/DDBJ databases">
        <authorList>
            <person name="Graham C."/>
            <person name="Newman J.D."/>
        </authorList>
    </citation>
    <scope>NUCLEOTIDE SEQUENCE</scope>
    <source>
        <strain evidence="2">DSM 19486</strain>
    </source>
</reference>
<protein>
    <submittedName>
        <fullName evidence="2">Uncharacterized protein</fullName>
    </submittedName>
</protein>
<organism evidence="2 3">
    <name type="scientific">Pedobacter agri</name>
    <dbReference type="NCBI Taxonomy" id="454586"/>
    <lineage>
        <taxon>Bacteria</taxon>
        <taxon>Pseudomonadati</taxon>
        <taxon>Bacteroidota</taxon>
        <taxon>Sphingobacteriia</taxon>
        <taxon>Sphingobacteriales</taxon>
        <taxon>Sphingobacteriaceae</taxon>
        <taxon>Pedobacter</taxon>
    </lineage>
</organism>
<name>A0A9X3DE50_9SPHI</name>
<gene>
    <name evidence="2" type="ORF">OQZ29_06850</name>
</gene>
<sequence>MKNLILTILVTASASFGYAQNLEGREEINLSGFGYKIYTKQRKSAIEDKTVYVIPNQTDTIFHDALIKDLKADKELYRGIYGKNGQEIHFLQFDLQSDKMNHKVYAPNKEGRLVLIKESKNLDAYPKDFPPKFKNNKPIHPLSRRKYGTL</sequence>
<dbReference type="EMBL" id="JAPJUH010000002">
    <property type="protein sequence ID" value="MCX3264456.1"/>
    <property type="molecule type" value="Genomic_DNA"/>
</dbReference>
<accession>A0A9X3DE50</accession>
<feature type="region of interest" description="Disordered" evidence="1">
    <location>
        <begin position="127"/>
        <end position="150"/>
    </location>
</feature>
<keyword evidence="3" id="KW-1185">Reference proteome</keyword>
<comment type="caution">
    <text evidence="2">The sequence shown here is derived from an EMBL/GenBank/DDBJ whole genome shotgun (WGS) entry which is preliminary data.</text>
</comment>
<dbReference type="Proteomes" id="UP001142592">
    <property type="component" value="Unassembled WGS sequence"/>
</dbReference>
<evidence type="ECO:0000256" key="1">
    <source>
        <dbReference type="SAM" id="MobiDB-lite"/>
    </source>
</evidence>
<evidence type="ECO:0000313" key="3">
    <source>
        <dbReference type="Proteomes" id="UP001142592"/>
    </source>
</evidence>
<dbReference type="RefSeq" id="WP_010602032.1">
    <property type="nucleotide sequence ID" value="NZ_JAPJUH010000002.1"/>
</dbReference>
<proteinExistence type="predicted"/>